<reference evidence="1 2" key="2">
    <citation type="journal article" date="2010" name="Stand. Genomic Sci.">
        <title>Complete genome sequence of Sebaldella termitidis type strain (NCTC 11300).</title>
        <authorList>
            <person name="Harmon-Smith M."/>
            <person name="Celia L."/>
            <person name="Chertkov O."/>
            <person name="Lapidus A."/>
            <person name="Copeland A."/>
            <person name="Glavina Del Rio T."/>
            <person name="Nolan M."/>
            <person name="Lucas S."/>
            <person name="Tice H."/>
            <person name="Cheng J.F."/>
            <person name="Han C."/>
            <person name="Detter J.C."/>
            <person name="Bruce D."/>
            <person name="Goodwin L."/>
            <person name="Pitluck S."/>
            <person name="Pati A."/>
            <person name="Liolios K."/>
            <person name="Ivanova N."/>
            <person name="Mavromatis K."/>
            <person name="Mikhailova N."/>
            <person name="Chen A."/>
            <person name="Palaniappan K."/>
            <person name="Land M."/>
            <person name="Hauser L."/>
            <person name="Chang Y.J."/>
            <person name="Jeffries C.D."/>
            <person name="Brettin T."/>
            <person name="Goker M."/>
            <person name="Beck B."/>
            <person name="Bristow J."/>
            <person name="Eisen J.A."/>
            <person name="Markowitz V."/>
            <person name="Hugenholtz P."/>
            <person name="Kyrpides N.C."/>
            <person name="Klenk H.P."/>
            <person name="Chen F."/>
        </authorList>
    </citation>
    <scope>NUCLEOTIDE SEQUENCE [LARGE SCALE GENOMIC DNA]</scope>
    <source>
        <strain evidence="2">ATCC 33386 / NCTC 11300</strain>
    </source>
</reference>
<sequence>MKSLKERTEDFWKLFSEKESEIRSLMDENKIMERFSDIDSMFEIDMPFMMGKSSTENKYELIFNPAGLKSRYFIADYFKRKMPVELKKKWNFYDMKPAMGIKNMRLLINDENFYEEDFSVLIKNIDAERKRVDILVLCPKFFGQKKVFEENEMYNVIYNIMDALLGEGIVESYLGMIKIEDIESSPEETLTLREFSIKMDEISEENSWIKNPKILDRYNTYRCDIENIEDLRAVRNDIVVGFSSNMSVVEEYAEENNEYNFMSGQGGIYGMLFYDNSEVPNEEKIPLRDKLESILAELPEYGDIFEIFGAATGLYKSYIDIIIYDYDLFGIILEKLEIGKEFPELFYKDFKVGSEIRKIVSISGMVS</sequence>
<dbReference type="eggNOG" id="COG0457">
    <property type="taxonomic scope" value="Bacteria"/>
</dbReference>
<dbReference type="HOGENOM" id="CLU_042374_0_0_0"/>
<evidence type="ECO:0000313" key="1">
    <source>
        <dbReference type="EMBL" id="ACZ09862.1"/>
    </source>
</evidence>
<reference evidence="2" key="1">
    <citation type="submission" date="2009-09" db="EMBL/GenBank/DDBJ databases">
        <title>The complete chromosome of Sebaldella termitidis ATCC 33386.</title>
        <authorList>
            <consortium name="US DOE Joint Genome Institute (JGI-PGF)"/>
            <person name="Lucas S."/>
            <person name="Copeland A."/>
            <person name="Lapidus A."/>
            <person name="Glavina del Rio T."/>
            <person name="Dalin E."/>
            <person name="Tice H."/>
            <person name="Bruce D."/>
            <person name="Goodwin L."/>
            <person name="Pitluck S."/>
            <person name="Kyrpides N."/>
            <person name="Mavromatis K."/>
            <person name="Ivanova N."/>
            <person name="Mikhailova N."/>
            <person name="Sims D."/>
            <person name="Meincke L."/>
            <person name="Brettin T."/>
            <person name="Detter J.C."/>
            <person name="Han C."/>
            <person name="Larimer F."/>
            <person name="Land M."/>
            <person name="Hauser L."/>
            <person name="Markowitz V."/>
            <person name="Cheng J.F."/>
            <person name="Hugenholtz P."/>
            <person name="Woyke T."/>
            <person name="Wu D."/>
            <person name="Eisen J.A."/>
        </authorList>
    </citation>
    <scope>NUCLEOTIDE SEQUENCE [LARGE SCALE GENOMIC DNA]</scope>
    <source>
        <strain evidence="2">ATCC 33386 / NCTC 11300</strain>
    </source>
</reference>
<dbReference type="Proteomes" id="UP000000845">
    <property type="component" value="Chromosome"/>
</dbReference>
<evidence type="ECO:0000313" key="2">
    <source>
        <dbReference type="Proteomes" id="UP000000845"/>
    </source>
</evidence>
<accession>D1ANQ8</accession>
<dbReference type="STRING" id="526218.Sterm_3020"/>
<dbReference type="KEGG" id="str:Sterm_3020"/>
<proteinExistence type="predicted"/>
<keyword evidence="2" id="KW-1185">Reference proteome</keyword>
<dbReference type="AlphaFoldDB" id="D1ANQ8"/>
<organism evidence="1 2">
    <name type="scientific">Sebaldella termitidis (strain ATCC 33386 / NCTC 11300)</name>
    <dbReference type="NCBI Taxonomy" id="526218"/>
    <lineage>
        <taxon>Bacteria</taxon>
        <taxon>Fusobacteriati</taxon>
        <taxon>Fusobacteriota</taxon>
        <taxon>Fusobacteriia</taxon>
        <taxon>Fusobacteriales</taxon>
        <taxon>Leptotrichiaceae</taxon>
        <taxon>Sebaldella</taxon>
    </lineage>
</organism>
<dbReference type="RefSeq" id="WP_012862444.1">
    <property type="nucleotide sequence ID" value="NC_013517.1"/>
</dbReference>
<protein>
    <submittedName>
        <fullName evidence="1">Uncharacterized protein</fullName>
    </submittedName>
</protein>
<dbReference type="EMBL" id="CP001739">
    <property type="protein sequence ID" value="ACZ09862.1"/>
    <property type="molecule type" value="Genomic_DNA"/>
</dbReference>
<name>D1ANQ8_SEBTE</name>
<gene>
    <name evidence="1" type="ordered locus">Sterm_3020</name>
</gene>